<comment type="caution">
    <text evidence="2">The sequence shown here is derived from an EMBL/GenBank/DDBJ whole genome shotgun (WGS) entry which is preliminary data.</text>
</comment>
<feature type="transmembrane region" description="Helical" evidence="1">
    <location>
        <begin position="57"/>
        <end position="81"/>
    </location>
</feature>
<evidence type="ECO:0000256" key="1">
    <source>
        <dbReference type="SAM" id="Phobius"/>
    </source>
</evidence>
<dbReference type="Proteomes" id="UP000652691">
    <property type="component" value="Unassembled WGS sequence"/>
</dbReference>
<organism evidence="2 4">
    <name type="scientific">Acinetobacter courvalinii</name>
    <dbReference type="NCBI Taxonomy" id="280147"/>
    <lineage>
        <taxon>Bacteria</taxon>
        <taxon>Pseudomonadati</taxon>
        <taxon>Pseudomonadota</taxon>
        <taxon>Gammaproteobacteria</taxon>
        <taxon>Moraxellales</taxon>
        <taxon>Moraxellaceae</taxon>
        <taxon>Acinetobacter</taxon>
    </lineage>
</organism>
<evidence type="ECO:0000313" key="5">
    <source>
        <dbReference type="Proteomes" id="UP000652691"/>
    </source>
</evidence>
<dbReference type="Proteomes" id="UP000013200">
    <property type="component" value="Unassembled WGS sequence"/>
</dbReference>
<feature type="transmembrane region" description="Helical" evidence="1">
    <location>
        <begin position="12"/>
        <end position="37"/>
    </location>
</feature>
<evidence type="ECO:0000313" key="2">
    <source>
        <dbReference type="EMBL" id="ENX39799.1"/>
    </source>
</evidence>
<accession>N9Q1Y2</accession>
<gene>
    <name evidence="2" type="ORF">F888_01285</name>
    <name evidence="3" type="ORF">GCM10007354_28670</name>
</gene>
<dbReference type="EMBL" id="BMDA01000004">
    <property type="protein sequence ID" value="GGH41414.1"/>
    <property type="molecule type" value="Genomic_DNA"/>
</dbReference>
<dbReference type="AlphaFoldDB" id="N9Q1Y2"/>
<evidence type="ECO:0000313" key="3">
    <source>
        <dbReference type="EMBL" id="GGH41414.1"/>
    </source>
</evidence>
<dbReference type="GeneID" id="80105460"/>
<proteinExistence type="predicted"/>
<feature type="transmembrane region" description="Helical" evidence="1">
    <location>
        <begin position="120"/>
        <end position="146"/>
    </location>
</feature>
<name>N9Q1Y2_9GAMM</name>
<dbReference type="RefSeq" id="WP_005283711.1">
    <property type="nucleotide sequence ID" value="NZ_BMDA01000004.1"/>
</dbReference>
<protein>
    <submittedName>
        <fullName evidence="2">Uncharacterized protein</fullName>
    </submittedName>
</protein>
<dbReference type="EMBL" id="APSA01000004">
    <property type="protein sequence ID" value="ENX39799.1"/>
    <property type="molecule type" value="Genomic_DNA"/>
</dbReference>
<dbReference type="HOGENOM" id="CLU_1709321_0_0_6"/>
<evidence type="ECO:0000313" key="4">
    <source>
        <dbReference type="Proteomes" id="UP000013200"/>
    </source>
</evidence>
<reference evidence="3" key="3">
    <citation type="submission" date="2024-03" db="EMBL/GenBank/DDBJ databases">
        <authorList>
            <person name="Sun Q."/>
            <person name="Sedlacek I."/>
        </authorList>
    </citation>
    <scope>NUCLEOTIDE SEQUENCE</scope>
    <source>
        <strain evidence="3">CCM 8635</strain>
    </source>
</reference>
<sequence>MKNYHGEQTSFVWWCIRSVISGTVATLSIVFFVWGFLIYEQTFSPQELSNGALRGVAAIIMFTPVLIGWHSFLYFISYYFLRHSKKIVDISQILKGLGLLFLGYVMSSVVFLSFQSLDLTIFTTLILSFVFMLFPLILGFITTNWIERLLSKY</sequence>
<keyword evidence="4" id="KW-1185">Reference proteome</keyword>
<feature type="transmembrane region" description="Helical" evidence="1">
    <location>
        <begin position="93"/>
        <end position="114"/>
    </location>
</feature>
<keyword evidence="1" id="KW-1133">Transmembrane helix</keyword>
<reference evidence="3 5" key="2">
    <citation type="journal article" date="2014" name="Int. J. Syst. Evol. Microbiol.">
        <title>Complete genome sequence of Corynebacterium casei LMG S-19264T (=DSM 44701T), isolated from a smear-ripened cheese.</title>
        <authorList>
            <consortium name="US DOE Joint Genome Institute (JGI-PGF)"/>
            <person name="Walter F."/>
            <person name="Albersmeier A."/>
            <person name="Kalinowski J."/>
            <person name="Ruckert C."/>
        </authorList>
    </citation>
    <scope>NUCLEOTIDE SEQUENCE [LARGE SCALE GENOMIC DNA]</scope>
    <source>
        <strain evidence="3 5">CCM 8635</strain>
    </source>
</reference>
<reference evidence="2 4" key="1">
    <citation type="submission" date="2013-02" db="EMBL/GenBank/DDBJ databases">
        <title>The Genome Sequence of Acinetobacter sp. NIPH 3623.</title>
        <authorList>
            <consortium name="The Broad Institute Genome Sequencing Platform"/>
            <consortium name="The Broad Institute Genome Sequencing Center for Infectious Disease"/>
            <person name="Cerqueira G."/>
            <person name="Feldgarden M."/>
            <person name="Courvalin P."/>
            <person name="Perichon B."/>
            <person name="Grillot-Courvalin C."/>
            <person name="Clermont D."/>
            <person name="Rocha E."/>
            <person name="Yoon E.-J."/>
            <person name="Nemec A."/>
            <person name="Walker B."/>
            <person name="Young S.K."/>
            <person name="Zeng Q."/>
            <person name="Gargeya S."/>
            <person name="Fitzgerald M."/>
            <person name="Haas B."/>
            <person name="Abouelleil A."/>
            <person name="Alvarado L."/>
            <person name="Arachchi H.M."/>
            <person name="Berlin A.M."/>
            <person name="Chapman S.B."/>
            <person name="Dewar J."/>
            <person name="Goldberg J."/>
            <person name="Griggs A."/>
            <person name="Gujja S."/>
            <person name="Hansen M."/>
            <person name="Howarth C."/>
            <person name="Imamovic A."/>
            <person name="Larimer J."/>
            <person name="McCowan C."/>
            <person name="Murphy C."/>
            <person name="Neiman D."/>
            <person name="Pearson M."/>
            <person name="Priest M."/>
            <person name="Roberts A."/>
            <person name="Saif S."/>
            <person name="Shea T."/>
            <person name="Sisk P."/>
            <person name="Sykes S."/>
            <person name="Wortman J."/>
            <person name="Nusbaum C."/>
            <person name="Birren B."/>
        </authorList>
    </citation>
    <scope>NUCLEOTIDE SEQUENCE [LARGE SCALE GENOMIC DNA]</scope>
    <source>
        <strain evidence="2 4">NIPH 3623</strain>
    </source>
</reference>
<keyword evidence="1" id="KW-0812">Transmembrane</keyword>
<keyword evidence="1" id="KW-0472">Membrane</keyword>